<keyword evidence="3 10" id="KW-0662">Pyridine nucleotide biosynthesis</keyword>
<evidence type="ECO:0000256" key="8">
    <source>
        <dbReference type="ARBA" id="ARBA00023027"/>
    </source>
</evidence>
<name>A0A832M3P8_9CYAN</name>
<evidence type="ECO:0000256" key="2">
    <source>
        <dbReference type="ARBA" id="ARBA00005019"/>
    </source>
</evidence>
<keyword evidence="4 10" id="KW-0808">Transferase</keyword>
<evidence type="ECO:0000313" key="12">
    <source>
        <dbReference type="EMBL" id="HGW93793.1"/>
    </source>
</evidence>
<evidence type="ECO:0000256" key="9">
    <source>
        <dbReference type="ARBA" id="ARBA00048721"/>
    </source>
</evidence>
<reference evidence="12" key="1">
    <citation type="journal article" date="2020" name="mSystems">
        <title>Genome- and Community-Level Interaction Insights into Carbon Utilization and Element Cycling Functions of Hydrothermarchaeota in Hydrothermal Sediment.</title>
        <authorList>
            <person name="Zhou Z."/>
            <person name="Liu Y."/>
            <person name="Xu W."/>
            <person name="Pan J."/>
            <person name="Luo Z.H."/>
            <person name="Li M."/>
        </authorList>
    </citation>
    <scope>NUCLEOTIDE SEQUENCE [LARGE SCALE GENOMIC DNA]</scope>
    <source>
        <strain evidence="12">SpSt-402</strain>
    </source>
</reference>
<dbReference type="PANTHER" id="PTHR39321">
    <property type="entry name" value="NICOTINATE-NUCLEOTIDE ADENYLYLTRANSFERASE-RELATED"/>
    <property type="match status" value="1"/>
</dbReference>
<dbReference type="CDD" id="cd02165">
    <property type="entry name" value="NMNAT"/>
    <property type="match status" value="1"/>
</dbReference>
<dbReference type="PANTHER" id="PTHR39321:SF3">
    <property type="entry name" value="PHOSPHOPANTETHEINE ADENYLYLTRANSFERASE"/>
    <property type="match status" value="1"/>
</dbReference>
<dbReference type="InterPro" id="IPR014729">
    <property type="entry name" value="Rossmann-like_a/b/a_fold"/>
</dbReference>
<evidence type="ECO:0000256" key="4">
    <source>
        <dbReference type="ARBA" id="ARBA00022679"/>
    </source>
</evidence>
<dbReference type="InterPro" id="IPR004821">
    <property type="entry name" value="Cyt_trans-like"/>
</dbReference>
<dbReference type="UniPathway" id="UPA00253">
    <property type="reaction ID" value="UER00332"/>
</dbReference>
<dbReference type="SUPFAM" id="SSF52374">
    <property type="entry name" value="Nucleotidylyl transferase"/>
    <property type="match status" value="1"/>
</dbReference>
<sequence length="208" mass="23782">MSSLYLKKVGILGGTFDPVHLGHLLIAETALQQFNLDQIIWVPTYQSPHKTREPLAFNYRWEMLQGAIADHSAFIASNVDQKRGGISYAISTFNDLQTFYPDVCWYWIVGIDAFQSLPKWRNSFEIASQSIWLVAPRNQKSAEAIGLTVTNALSKQAVQLQWHLLDMPQIEISSSLIRQYCYEGRSLRYLVPEAVSVYIATHNLYRKL</sequence>
<dbReference type="NCBIfam" id="NF000840">
    <property type="entry name" value="PRK00071.1-3"/>
    <property type="match status" value="1"/>
</dbReference>
<dbReference type="HAMAP" id="MF_00244">
    <property type="entry name" value="NaMN_adenylyltr"/>
    <property type="match status" value="1"/>
</dbReference>
<proteinExistence type="inferred from homology"/>
<gene>
    <name evidence="10 12" type="primary">nadD</name>
    <name evidence="12" type="ORF">ENR47_05870</name>
</gene>
<keyword evidence="6 10" id="KW-0547">Nucleotide-binding</keyword>
<organism evidence="12">
    <name type="scientific">Oscillatoriales cyanobacterium SpSt-402</name>
    <dbReference type="NCBI Taxonomy" id="2282168"/>
    <lineage>
        <taxon>Bacteria</taxon>
        <taxon>Bacillati</taxon>
        <taxon>Cyanobacteriota</taxon>
        <taxon>Cyanophyceae</taxon>
        <taxon>Oscillatoriophycideae</taxon>
        <taxon>Oscillatoriales</taxon>
    </lineage>
</organism>
<evidence type="ECO:0000256" key="7">
    <source>
        <dbReference type="ARBA" id="ARBA00022840"/>
    </source>
</evidence>
<comment type="catalytic activity">
    <reaction evidence="9 10">
        <text>nicotinate beta-D-ribonucleotide + ATP + H(+) = deamido-NAD(+) + diphosphate</text>
        <dbReference type="Rhea" id="RHEA:22860"/>
        <dbReference type="ChEBI" id="CHEBI:15378"/>
        <dbReference type="ChEBI" id="CHEBI:30616"/>
        <dbReference type="ChEBI" id="CHEBI:33019"/>
        <dbReference type="ChEBI" id="CHEBI:57502"/>
        <dbReference type="ChEBI" id="CHEBI:58437"/>
        <dbReference type="EC" id="2.7.7.18"/>
    </reaction>
</comment>
<keyword evidence="8 10" id="KW-0520">NAD</keyword>
<accession>A0A832M3P8</accession>
<dbReference type="InterPro" id="IPR005248">
    <property type="entry name" value="NadD/NMNAT"/>
</dbReference>
<evidence type="ECO:0000256" key="5">
    <source>
        <dbReference type="ARBA" id="ARBA00022695"/>
    </source>
</evidence>
<comment type="function">
    <text evidence="1 10">Catalyzes the reversible adenylation of nicotinate mononucleotide (NaMN) to nicotinic acid adenine dinucleotide (NaAD).</text>
</comment>
<comment type="pathway">
    <text evidence="2 10">Cofactor biosynthesis; NAD(+) biosynthesis; deamido-NAD(+) from nicotinate D-ribonucleotide: step 1/1.</text>
</comment>
<evidence type="ECO:0000259" key="11">
    <source>
        <dbReference type="Pfam" id="PF01467"/>
    </source>
</evidence>
<dbReference type="GO" id="GO:0005524">
    <property type="term" value="F:ATP binding"/>
    <property type="evidence" value="ECO:0007669"/>
    <property type="project" value="UniProtKB-KW"/>
</dbReference>
<keyword evidence="5 10" id="KW-0548">Nucleotidyltransferase</keyword>
<dbReference type="NCBIfam" id="TIGR00125">
    <property type="entry name" value="cyt_tran_rel"/>
    <property type="match status" value="1"/>
</dbReference>
<comment type="similarity">
    <text evidence="10">Belongs to the NadD family.</text>
</comment>
<comment type="caution">
    <text evidence="12">The sequence shown here is derived from an EMBL/GenBank/DDBJ whole genome shotgun (WGS) entry which is preliminary data.</text>
</comment>
<dbReference type="NCBIfam" id="TIGR00482">
    <property type="entry name" value="nicotinate (nicotinamide) nucleotide adenylyltransferase"/>
    <property type="match status" value="1"/>
</dbReference>
<dbReference type="EC" id="2.7.7.18" evidence="10"/>
<dbReference type="GO" id="GO:0009435">
    <property type="term" value="P:NAD+ biosynthetic process"/>
    <property type="evidence" value="ECO:0007669"/>
    <property type="project" value="UniProtKB-UniRule"/>
</dbReference>
<dbReference type="GO" id="GO:0004515">
    <property type="term" value="F:nicotinate-nucleotide adenylyltransferase activity"/>
    <property type="evidence" value="ECO:0007669"/>
    <property type="project" value="UniProtKB-UniRule"/>
</dbReference>
<feature type="domain" description="Cytidyltransferase-like" evidence="11">
    <location>
        <begin position="11"/>
        <end position="179"/>
    </location>
</feature>
<dbReference type="EMBL" id="DSRD01000379">
    <property type="protein sequence ID" value="HGW93793.1"/>
    <property type="molecule type" value="Genomic_DNA"/>
</dbReference>
<dbReference type="Gene3D" id="3.40.50.620">
    <property type="entry name" value="HUPs"/>
    <property type="match status" value="1"/>
</dbReference>
<keyword evidence="7 10" id="KW-0067">ATP-binding</keyword>
<dbReference type="Pfam" id="PF01467">
    <property type="entry name" value="CTP_transf_like"/>
    <property type="match status" value="1"/>
</dbReference>
<evidence type="ECO:0000256" key="3">
    <source>
        <dbReference type="ARBA" id="ARBA00022642"/>
    </source>
</evidence>
<dbReference type="AlphaFoldDB" id="A0A832M3P8"/>
<evidence type="ECO:0000256" key="1">
    <source>
        <dbReference type="ARBA" id="ARBA00002324"/>
    </source>
</evidence>
<evidence type="ECO:0000256" key="6">
    <source>
        <dbReference type="ARBA" id="ARBA00022741"/>
    </source>
</evidence>
<evidence type="ECO:0000256" key="10">
    <source>
        <dbReference type="HAMAP-Rule" id="MF_00244"/>
    </source>
</evidence>
<protein>
    <recommendedName>
        <fullName evidence="10">Probable nicotinate-nucleotide adenylyltransferase</fullName>
        <ecNumber evidence="10">2.7.7.18</ecNumber>
    </recommendedName>
    <alternativeName>
        <fullName evidence="10">Deamido-NAD(+) diphosphorylase</fullName>
    </alternativeName>
    <alternativeName>
        <fullName evidence="10">Deamido-NAD(+) pyrophosphorylase</fullName>
    </alternativeName>
    <alternativeName>
        <fullName evidence="10">Nicotinate mononucleotide adenylyltransferase</fullName>
        <shortName evidence="10">NaMN adenylyltransferase</shortName>
    </alternativeName>
</protein>